<dbReference type="EMBL" id="AMCI01008768">
    <property type="protein sequence ID" value="EJW90539.1"/>
    <property type="molecule type" value="Genomic_DNA"/>
</dbReference>
<evidence type="ECO:0000256" key="1">
    <source>
        <dbReference type="SAM" id="MobiDB-lite"/>
    </source>
</evidence>
<gene>
    <name evidence="2" type="ORF">EVA_21354</name>
</gene>
<feature type="region of interest" description="Disordered" evidence="1">
    <location>
        <begin position="1"/>
        <end position="23"/>
    </location>
</feature>
<name>J9FT56_9ZZZZ</name>
<sequence length="62" mass="7051">MTKDIPEMNDLLKGINDPDMNLTDERQNISTATDEEKQTENSALVLSPSVDGDKCWQVFMNY</sequence>
<protein>
    <submittedName>
        <fullName evidence="2">Uncharacterized protein</fullName>
    </submittedName>
</protein>
<feature type="non-terminal residue" evidence="2">
    <location>
        <position position="62"/>
    </location>
</feature>
<organism evidence="2">
    <name type="scientific">gut metagenome</name>
    <dbReference type="NCBI Taxonomy" id="749906"/>
    <lineage>
        <taxon>unclassified sequences</taxon>
        <taxon>metagenomes</taxon>
        <taxon>organismal metagenomes</taxon>
    </lineage>
</organism>
<comment type="caution">
    <text evidence="2">The sequence shown here is derived from an EMBL/GenBank/DDBJ whole genome shotgun (WGS) entry which is preliminary data.</text>
</comment>
<dbReference type="AlphaFoldDB" id="J9FT56"/>
<reference evidence="2" key="1">
    <citation type="journal article" date="2012" name="PLoS ONE">
        <title>Gene sets for utilization of primary and secondary nutrition supplies in the distal gut of endangered iberian lynx.</title>
        <authorList>
            <person name="Alcaide M."/>
            <person name="Messina E."/>
            <person name="Richter M."/>
            <person name="Bargiela R."/>
            <person name="Peplies J."/>
            <person name="Huws S.A."/>
            <person name="Newbold C.J."/>
            <person name="Golyshin P.N."/>
            <person name="Simon M.A."/>
            <person name="Lopez G."/>
            <person name="Yakimov M.M."/>
            <person name="Ferrer M."/>
        </authorList>
    </citation>
    <scope>NUCLEOTIDE SEQUENCE</scope>
</reference>
<accession>J9FT56</accession>
<evidence type="ECO:0000313" key="2">
    <source>
        <dbReference type="EMBL" id="EJW90539.1"/>
    </source>
</evidence>
<proteinExistence type="predicted"/>